<evidence type="ECO:0000256" key="1">
    <source>
        <dbReference type="SAM" id="SignalP"/>
    </source>
</evidence>
<feature type="chain" id="PRO_5015179225" evidence="1">
    <location>
        <begin position="24"/>
        <end position="53"/>
    </location>
</feature>
<evidence type="ECO:0000313" key="2">
    <source>
        <dbReference type="EMBL" id="MBX65277.1"/>
    </source>
</evidence>
<organism evidence="2">
    <name type="scientific">Rhizophora mucronata</name>
    <name type="common">Asiatic mangrove</name>
    <dbReference type="NCBI Taxonomy" id="61149"/>
    <lineage>
        <taxon>Eukaryota</taxon>
        <taxon>Viridiplantae</taxon>
        <taxon>Streptophyta</taxon>
        <taxon>Embryophyta</taxon>
        <taxon>Tracheophyta</taxon>
        <taxon>Spermatophyta</taxon>
        <taxon>Magnoliopsida</taxon>
        <taxon>eudicotyledons</taxon>
        <taxon>Gunneridae</taxon>
        <taxon>Pentapetalae</taxon>
        <taxon>rosids</taxon>
        <taxon>fabids</taxon>
        <taxon>Malpighiales</taxon>
        <taxon>Rhizophoraceae</taxon>
        <taxon>Rhizophora</taxon>
    </lineage>
</organism>
<accession>A0A2P2QEJ7</accession>
<feature type="signal peptide" evidence="1">
    <location>
        <begin position="1"/>
        <end position="23"/>
    </location>
</feature>
<name>A0A2P2QEJ7_RHIMU</name>
<proteinExistence type="predicted"/>
<reference evidence="2" key="1">
    <citation type="submission" date="2018-02" db="EMBL/GenBank/DDBJ databases">
        <title>Rhizophora mucronata_Transcriptome.</title>
        <authorList>
            <person name="Meera S.P."/>
            <person name="Sreeshan A."/>
            <person name="Augustine A."/>
        </authorList>
    </citation>
    <scope>NUCLEOTIDE SEQUENCE</scope>
    <source>
        <tissue evidence="2">Leaf</tissue>
    </source>
</reference>
<dbReference type="AlphaFoldDB" id="A0A2P2QEJ7"/>
<sequence>MLFLFLFLFSFLLLSNQRTSSWGNPDNWCTWSRILDTKSRICDFLKAFWVIFK</sequence>
<dbReference type="EMBL" id="GGEC01084793">
    <property type="protein sequence ID" value="MBX65277.1"/>
    <property type="molecule type" value="Transcribed_RNA"/>
</dbReference>
<protein>
    <submittedName>
        <fullName evidence="2">Uncharacterized protein</fullName>
    </submittedName>
</protein>
<keyword evidence="1" id="KW-0732">Signal</keyword>